<keyword evidence="2" id="KW-1185">Reference proteome</keyword>
<organism evidence="1 2">
    <name type="scientific">Bosea minatitlanensis</name>
    <dbReference type="NCBI Taxonomy" id="128782"/>
    <lineage>
        <taxon>Bacteria</taxon>
        <taxon>Pseudomonadati</taxon>
        <taxon>Pseudomonadota</taxon>
        <taxon>Alphaproteobacteria</taxon>
        <taxon>Hyphomicrobiales</taxon>
        <taxon>Boseaceae</taxon>
        <taxon>Bosea</taxon>
    </lineage>
</organism>
<dbReference type="Gene3D" id="2.60.120.1340">
    <property type="match status" value="1"/>
</dbReference>
<dbReference type="EMBL" id="JBHSLI010000002">
    <property type="protein sequence ID" value="MFC5292659.1"/>
    <property type="molecule type" value="Genomic_DNA"/>
</dbReference>
<evidence type="ECO:0000313" key="2">
    <source>
        <dbReference type="Proteomes" id="UP001595976"/>
    </source>
</evidence>
<accession>A0ABW0EZR8</accession>
<sequence>MSNTIAVFQISTEEDLRFQLDFTGLDLAGRTLRVNVRERASNALKVSLVAPANLTLVGAGNLTAFYPKGSMNAWATGEYEADVVDETGGSFTRIMAVRFVYDEPGKLVYGVKGNQATVKWGGNQAVVTAIGGVGPPGPANVLTIGDVETLETGEPATAAITGTAPNQTLNLGLPKGNTGEKGWAPVFALAADGERFVFMLTDWVGGEGDPPPTTSGGDPLYIGAGGLTPVIGDAFDTRGGPGPQGDPGGKGWSPVFAIAVDGARRVLQVYDWVGGEGTKPATGGYVADDGLTPTIGDAADIRGPAGTATIVDGDKGDITTSDDGDTWTINAGAVDNAKLASMATARIKGRVTAGTGDPEDLTAAQVKTALAFTAAGDAMVTAATAAAQTALLSAFVGDSGSGGTKGLVPAPAAGDAAAGKFLAADGTYKTITLPAPSVIDRVVATNTTYSLFSSVIPLDDTIPQSNEGSQILAATITPKSATNKLRITAELPCASQTAVGAVCAAIFDGTANALKAVWRYGALNYGGVIVLTHEYVNGSVGPVTIAVRMGAGSSSNGVSINGTASGRLFGGTMSCRLEVEEIKA</sequence>
<evidence type="ECO:0000313" key="1">
    <source>
        <dbReference type="EMBL" id="MFC5292659.1"/>
    </source>
</evidence>
<protein>
    <submittedName>
        <fullName evidence="1">Uncharacterized protein</fullName>
    </submittedName>
</protein>
<dbReference type="Proteomes" id="UP001595976">
    <property type="component" value="Unassembled WGS sequence"/>
</dbReference>
<gene>
    <name evidence="1" type="ORF">ACFPK2_06625</name>
</gene>
<reference evidence="2" key="1">
    <citation type="journal article" date="2019" name="Int. J. Syst. Evol. Microbiol.">
        <title>The Global Catalogue of Microorganisms (GCM) 10K type strain sequencing project: providing services to taxonomists for standard genome sequencing and annotation.</title>
        <authorList>
            <consortium name="The Broad Institute Genomics Platform"/>
            <consortium name="The Broad Institute Genome Sequencing Center for Infectious Disease"/>
            <person name="Wu L."/>
            <person name="Ma J."/>
        </authorList>
    </citation>
    <scope>NUCLEOTIDE SEQUENCE [LARGE SCALE GENOMIC DNA]</scope>
    <source>
        <strain evidence="2">CGMCC 1.15643</strain>
    </source>
</reference>
<comment type="caution">
    <text evidence="1">The sequence shown here is derived from an EMBL/GenBank/DDBJ whole genome shotgun (WGS) entry which is preliminary data.</text>
</comment>
<name>A0ABW0EZR8_9HYPH</name>
<dbReference type="RefSeq" id="WP_260347930.1">
    <property type="nucleotide sequence ID" value="NZ_JAOAOS010000002.1"/>
</dbReference>
<proteinExistence type="predicted"/>